<feature type="domain" description="FecR protein" evidence="2">
    <location>
        <begin position="124"/>
        <end position="215"/>
    </location>
</feature>
<evidence type="ECO:0000259" key="2">
    <source>
        <dbReference type="Pfam" id="PF04773"/>
    </source>
</evidence>
<name>A0A545U3Q3_9GAMM</name>
<dbReference type="PANTHER" id="PTHR30273">
    <property type="entry name" value="PERIPLASMIC SIGNAL SENSOR AND SIGMA FACTOR ACTIVATOR FECR-RELATED"/>
    <property type="match status" value="1"/>
</dbReference>
<proteinExistence type="predicted"/>
<evidence type="ECO:0000313" key="5">
    <source>
        <dbReference type="Proteomes" id="UP000319732"/>
    </source>
</evidence>
<dbReference type="PANTHER" id="PTHR30273:SF2">
    <property type="entry name" value="PROTEIN FECR"/>
    <property type="match status" value="1"/>
</dbReference>
<protein>
    <submittedName>
        <fullName evidence="4">FecR family protein</fullName>
    </submittedName>
</protein>
<dbReference type="RefSeq" id="WP_142903179.1">
    <property type="nucleotide sequence ID" value="NZ_ML660089.1"/>
</dbReference>
<keyword evidence="1" id="KW-1133">Transmembrane helix</keyword>
<evidence type="ECO:0000313" key="4">
    <source>
        <dbReference type="EMBL" id="TQV84099.1"/>
    </source>
</evidence>
<organism evidence="4 5">
    <name type="scientific">Exilibacterium tricleocarpae</name>
    <dbReference type="NCBI Taxonomy" id="2591008"/>
    <lineage>
        <taxon>Bacteria</taxon>
        <taxon>Pseudomonadati</taxon>
        <taxon>Pseudomonadota</taxon>
        <taxon>Gammaproteobacteria</taxon>
        <taxon>Cellvibrionales</taxon>
        <taxon>Cellvibrionaceae</taxon>
        <taxon>Exilibacterium</taxon>
    </lineage>
</organism>
<dbReference type="InterPro" id="IPR012373">
    <property type="entry name" value="Ferrdict_sens_TM"/>
</dbReference>
<keyword evidence="1" id="KW-0812">Transmembrane</keyword>
<keyword evidence="1" id="KW-0472">Membrane</keyword>
<reference evidence="4 5" key="1">
    <citation type="submission" date="2019-06" db="EMBL/GenBank/DDBJ databases">
        <title>Whole genome sequence for Cellvibrionaceae sp. R142.</title>
        <authorList>
            <person name="Wang G."/>
        </authorList>
    </citation>
    <scope>NUCLEOTIDE SEQUENCE [LARGE SCALE GENOMIC DNA]</scope>
    <source>
        <strain evidence="4 5">R142</strain>
    </source>
</reference>
<feature type="transmembrane region" description="Helical" evidence="1">
    <location>
        <begin position="85"/>
        <end position="111"/>
    </location>
</feature>
<feature type="domain" description="FecR N-terminal" evidence="3">
    <location>
        <begin position="13"/>
        <end position="54"/>
    </location>
</feature>
<dbReference type="EMBL" id="VHSG01000006">
    <property type="protein sequence ID" value="TQV84099.1"/>
    <property type="molecule type" value="Genomic_DNA"/>
</dbReference>
<dbReference type="InterPro" id="IPR006860">
    <property type="entry name" value="FecR"/>
</dbReference>
<dbReference type="InterPro" id="IPR032623">
    <property type="entry name" value="FecR_N"/>
</dbReference>
<accession>A0A545U3Q3</accession>
<dbReference type="Pfam" id="PF04773">
    <property type="entry name" value="FecR"/>
    <property type="match status" value="1"/>
</dbReference>
<evidence type="ECO:0000259" key="3">
    <source>
        <dbReference type="Pfam" id="PF16220"/>
    </source>
</evidence>
<sequence length="337" mass="36992">MGEQELPYESLLDEATAWVVRLRSDRVSPADKRRFSQWLNLSRHHEQAFDEVAETWETLGAAAYLSLDTGTVAQKSPASFFEFRWFTNLGGLPAGIAMATVAALVVLAYSLSTIAPETTTYTNTFATATGQQRAVTLPDGSVVQLNTKSTIEVIYTDQQRKLALLSGEAYFEVAPNKQRPFIVSVHQGTVEAVGTAFNIYVKDKETVVSVTEGVVNVREKRDASSPTPRSTRVAVAQQVSLDKRGIGQVAGSNLEKAVAWRQNTLIFDDMLLPDAIAELNRYLQEPVVAEDASLAKLRVSGTFSLEAPEATLQALVTSFNLTTERSVPRGPLYLRFE</sequence>
<dbReference type="Gene3D" id="3.55.50.30">
    <property type="match status" value="1"/>
</dbReference>
<dbReference type="Pfam" id="PF16220">
    <property type="entry name" value="DUF4880"/>
    <property type="match status" value="1"/>
</dbReference>
<keyword evidence="5" id="KW-1185">Reference proteome</keyword>
<dbReference type="PIRSF" id="PIRSF018266">
    <property type="entry name" value="FecR"/>
    <property type="match status" value="1"/>
</dbReference>
<dbReference type="OrthoDB" id="9771237at2"/>
<comment type="caution">
    <text evidence="4">The sequence shown here is derived from an EMBL/GenBank/DDBJ whole genome shotgun (WGS) entry which is preliminary data.</text>
</comment>
<evidence type="ECO:0000256" key="1">
    <source>
        <dbReference type="SAM" id="Phobius"/>
    </source>
</evidence>
<dbReference type="Gene3D" id="2.60.120.1440">
    <property type="match status" value="1"/>
</dbReference>
<dbReference type="AlphaFoldDB" id="A0A545U3Q3"/>
<dbReference type="GO" id="GO:0016989">
    <property type="term" value="F:sigma factor antagonist activity"/>
    <property type="evidence" value="ECO:0007669"/>
    <property type="project" value="TreeGrafter"/>
</dbReference>
<gene>
    <name evidence="4" type="ORF">FKG94_05385</name>
</gene>
<dbReference type="Proteomes" id="UP000319732">
    <property type="component" value="Unassembled WGS sequence"/>
</dbReference>